<dbReference type="STRING" id="479431.Namu_2516"/>
<name>C8X6M6_NAKMY</name>
<dbReference type="EMBL" id="CP001737">
    <property type="protein sequence ID" value="ACV78881.1"/>
    <property type="molecule type" value="Genomic_DNA"/>
</dbReference>
<organism evidence="1 2">
    <name type="scientific">Nakamurella multipartita (strain ATCC 700099 / DSM 44233 / CIP 104796 / JCM 9543 / NBRC 105858 / Y-104)</name>
    <name type="common">Microsphaera multipartita</name>
    <dbReference type="NCBI Taxonomy" id="479431"/>
    <lineage>
        <taxon>Bacteria</taxon>
        <taxon>Bacillati</taxon>
        <taxon>Actinomycetota</taxon>
        <taxon>Actinomycetes</taxon>
        <taxon>Nakamurellales</taxon>
        <taxon>Nakamurellaceae</taxon>
        <taxon>Nakamurella</taxon>
    </lineage>
</organism>
<evidence type="ECO:0000313" key="2">
    <source>
        <dbReference type="Proteomes" id="UP000002218"/>
    </source>
</evidence>
<dbReference type="Proteomes" id="UP000002218">
    <property type="component" value="Chromosome"/>
</dbReference>
<sequence length="130" mass="14809">MGAGLSSMGEQQVAKFEYGQWTEYTTRKGGFVRGEPVMAYFFTTETSEVLLAATSIIAALNEVGRDGWEEYRVENQPEPPGKRPGMEIERAKRFQERHDYMPGSIDLHATRWFRRVDIVGYAVNLGKNEL</sequence>
<reference evidence="1 2" key="2">
    <citation type="journal article" date="2010" name="Stand. Genomic Sci.">
        <title>Complete genome sequence of Nakamurella multipartita type strain (Y-104).</title>
        <authorList>
            <person name="Tice H."/>
            <person name="Mayilraj S."/>
            <person name="Sims D."/>
            <person name="Lapidus A."/>
            <person name="Nolan M."/>
            <person name="Lucas S."/>
            <person name="Glavina Del Rio T."/>
            <person name="Copeland A."/>
            <person name="Cheng J.F."/>
            <person name="Meincke L."/>
            <person name="Bruce D."/>
            <person name="Goodwin L."/>
            <person name="Pitluck S."/>
            <person name="Ivanova N."/>
            <person name="Mavromatis K."/>
            <person name="Ovchinnikova G."/>
            <person name="Pati A."/>
            <person name="Chen A."/>
            <person name="Palaniappan K."/>
            <person name="Land M."/>
            <person name="Hauser L."/>
            <person name="Chang Y.J."/>
            <person name="Jeffries C.D."/>
            <person name="Detter J.C."/>
            <person name="Brettin T."/>
            <person name="Rohde M."/>
            <person name="Goker M."/>
            <person name="Bristow J."/>
            <person name="Eisen J.A."/>
            <person name="Markowitz V."/>
            <person name="Hugenholtz P."/>
            <person name="Kyrpides N.C."/>
            <person name="Klenk H.P."/>
            <person name="Chen F."/>
        </authorList>
    </citation>
    <scope>NUCLEOTIDE SEQUENCE [LARGE SCALE GENOMIC DNA]</scope>
    <source>
        <strain evidence="2">ATCC 700099 / DSM 44233 / CIP 104796 / JCM 9543 / NBRC 105858 / Y-104</strain>
    </source>
</reference>
<protein>
    <submittedName>
        <fullName evidence="1">Uncharacterized protein</fullName>
    </submittedName>
</protein>
<accession>C8X6M6</accession>
<dbReference type="AlphaFoldDB" id="C8X6M6"/>
<evidence type="ECO:0000313" key="1">
    <source>
        <dbReference type="EMBL" id="ACV78881.1"/>
    </source>
</evidence>
<keyword evidence="2" id="KW-1185">Reference proteome</keyword>
<dbReference type="HOGENOM" id="CLU_1935775_0_0_11"/>
<proteinExistence type="predicted"/>
<reference evidence="2" key="1">
    <citation type="submission" date="2009-09" db="EMBL/GenBank/DDBJ databases">
        <title>The complete genome of Nakamurella multipartita DSM 44233.</title>
        <authorList>
            <consortium name="US DOE Joint Genome Institute (JGI-PGF)"/>
            <person name="Lucas S."/>
            <person name="Copeland A."/>
            <person name="Lapidus A."/>
            <person name="Glavina del Rio T."/>
            <person name="Dalin E."/>
            <person name="Tice H."/>
            <person name="Bruce D."/>
            <person name="Goodwin L."/>
            <person name="Pitluck S."/>
            <person name="Kyrpides N."/>
            <person name="Mavromatis K."/>
            <person name="Ivanova N."/>
            <person name="Ovchinnikova G."/>
            <person name="Sims D."/>
            <person name="Meincke L."/>
            <person name="Brettin T."/>
            <person name="Detter J.C."/>
            <person name="Han C."/>
            <person name="Larimer F."/>
            <person name="Land M."/>
            <person name="Hauser L."/>
            <person name="Markowitz V."/>
            <person name="Cheng J.-F."/>
            <person name="Hugenholtz P."/>
            <person name="Woyke T."/>
            <person name="Wu D."/>
            <person name="Klenk H.-P."/>
            <person name="Eisen J.A."/>
        </authorList>
    </citation>
    <scope>NUCLEOTIDE SEQUENCE [LARGE SCALE GENOMIC DNA]</scope>
    <source>
        <strain evidence="2">ATCC 700099 / DSM 44233 / CIP 104796 / JCM 9543 / NBRC 105858 / Y-104</strain>
    </source>
</reference>
<dbReference type="InParanoid" id="C8X6M6"/>
<gene>
    <name evidence="1" type="ordered locus">Namu_2516</name>
</gene>
<dbReference type="KEGG" id="nml:Namu_2516"/>